<dbReference type="RefSeq" id="XP_012652278.1">
    <property type="nucleotide sequence ID" value="XM_012796824.1"/>
</dbReference>
<accession>W7XCU2</accession>
<dbReference type="AlphaFoldDB" id="W7XCU2"/>
<protein>
    <submittedName>
        <fullName evidence="1">Uncharacterized protein</fullName>
    </submittedName>
</protein>
<proteinExistence type="predicted"/>
<keyword evidence="2" id="KW-1185">Reference proteome</keyword>
<name>W7XCU2_TETTS</name>
<dbReference type="EMBL" id="GG662749">
    <property type="protein sequence ID" value="EWS75287.1"/>
    <property type="molecule type" value="Genomic_DNA"/>
</dbReference>
<sequence length="108" mass="12950">MIFKESLQTRLYINQRRNGLNKQAKRIGRNSKVYYSEQEQSIQRRVIFIALKINTVSPLIYIQNYEPLIPLSLIILFYYVSAKQQLISFQEQIFNQQEPELLYSKGFR</sequence>
<gene>
    <name evidence="1" type="ORF">TTHERM_000355868</name>
</gene>
<evidence type="ECO:0000313" key="1">
    <source>
        <dbReference type="EMBL" id="EWS75287.1"/>
    </source>
</evidence>
<dbReference type="Proteomes" id="UP000009168">
    <property type="component" value="Unassembled WGS sequence"/>
</dbReference>
<dbReference type="GeneID" id="24438589"/>
<reference evidence="2" key="1">
    <citation type="journal article" date="2006" name="PLoS Biol.">
        <title>Macronuclear genome sequence of the ciliate Tetrahymena thermophila, a model eukaryote.</title>
        <authorList>
            <person name="Eisen J.A."/>
            <person name="Coyne R.S."/>
            <person name="Wu M."/>
            <person name="Wu D."/>
            <person name="Thiagarajan M."/>
            <person name="Wortman J.R."/>
            <person name="Badger J.H."/>
            <person name="Ren Q."/>
            <person name="Amedeo P."/>
            <person name="Jones K.M."/>
            <person name="Tallon L.J."/>
            <person name="Delcher A.L."/>
            <person name="Salzberg S.L."/>
            <person name="Silva J.C."/>
            <person name="Haas B.J."/>
            <person name="Majoros W.H."/>
            <person name="Farzad M."/>
            <person name="Carlton J.M."/>
            <person name="Smith R.K. Jr."/>
            <person name="Garg J."/>
            <person name="Pearlman R.E."/>
            <person name="Karrer K.M."/>
            <person name="Sun L."/>
            <person name="Manning G."/>
            <person name="Elde N.C."/>
            <person name="Turkewitz A.P."/>
            <person name="Asai D.J."/>
            <person name="Wilkes D.E."/>
            <person name="Wang Y."/>
            <person name="Cai H."/>
            <person name="Collins K."/>
            <person name="Stewart B.A."/>
            <person name="Lee S.R."/>
            <person name="Wilamowska K."/>
            <person name="Weinberg Z."/>
            <person name="Ruzzo W.L."/>
            <person name="Wloga D."/>
            <person name="Gaertig J."/>
            <person name="Frankel J."/>
            <person name="Tsao C.-C."/>
            <person name="Gorovsky M.A."/>
            <person name="Keeling P.J."/>
            <person name="Waller R.F."/>
            <person name="Patron N.J."/>
            <person name="Cherry J.M."/>
            <person name="Stover N.A."/>
            <person name="Krieger C.J."/>
            <person name="del Toro C."/>
            <person name="Ryder H.F."/>
            <person name="Williamson S.C."/>
            <person name="Barbeau R.A."/>
            <person name="Hamilton E.P."/>
            <person name="Orias E."/>
        </authorList>
    </citation>
    <scope>NUCLEOTIDE SEQUENCE [LARGE SCALE GENOMIC DNA]</scope>
    <source>
        <strain evidence="2">SB210</strain>
    </source>
</reference>
<dbReference type="KEGG" id="tet:TTHERM_000355868"/>
<dbReference type="InParanoid" id="W7XCU2"/>
<evidence type="ECO:0000313" key="2">
    <source>
        <dbReference type="Proteomes" id="UP000009168"/>
    </source>
</evidence>
<organism evidence="1 2">
    <name type="scientific">Tetrahymena thermophila (strain SB210)</name>
    <dbReference type="NCBI Taxonomy" id="312017"/>
    <lineage>
        <taxon>Eukaryota</taxon>
        <taxon>Sar</taxon>
        <taxon>Alveolata</taxon>
        <taxon>Ciliophora</taxon>
        <taxon>Intramacronucleata</taxon>
        <taxon>Oligohymenophorea</taxon>
        <taxon>Hymenostomatida</taxon>
        <taxon>Tetrahymenina</taxon>
        <taxon>Tetrahymenidae</taxon>
        <taxon>Tetrahymena</taxon>
    </lineage>
</organism>